<keyword evidence="2" id="KW-1003">Cell membrane</keyword>
<dbReference type="AlphaFoldDB" id="A0A0F3M775"/>
<dbReference type="Gene3D" id="3.40.50.300">
    <property type="entry name" value="P-loop containing nucleotide triphosphate hydrolases"/>
    <property type="match status" value="2"/>
</dbReference>
<proteinExistence type="predicted"/>
<keyword evidence="4" id="KW-1133">Transmembrane helix</keyword>
<evidence type="ECO:0000313" key="8">
    <source>
        <dbReference type="Proteomes" id="UP000033769"/>
    </source>
</evidence>
<dbReference type="InterPro" id="IPR027417">
    <property type="entry name" value="P-loop_NTPase"/>
</dbReference>
<gene>
    <name evidence="7" type="ORF">OTSGILL_2355</name>
</gene>
<evidence type="ECO:0000256" key="5">
    <source>
        <dbReference type="ARBA" id="ARBA00023136"/>
    </source>
</evidence>
<dbReference type="PANTHER" id="PTHR37937">
    <property type="entry name" value="CONJUGATIVE TRANSFER: DNA TRANSPORT"/>
    <property type="match status" value="1"/>
</dbReference>
<accession>A0A0F3M775</accession>
<dbReference type="Proteomes" id="UP000033769">
    <property type="component" value="Unassembled WGS sequence"/>
</dbReference>
<protein>
    <submittedName>
        <fullName evidence="7">Type II/IV secretion system family protein</fullName>
    </submittedName>
</protein>
<dbReference type="SUPFAM" id="SSF52540">
    <property type="entry name" value="P-loop containing nucleoside triphosphate hydrolases"/>
    <property type="match status" value="1"/>
</dbReference>
<dbReference type="InterPro" id="IPR051539">
    <property type="entry name" value="T4SS-coupling_protein"/>
</dbReference>
<keyword evidence="3" id="KW-0812">Transmembrane</keyword>
<dbReference type="InterPro" id="IPR019476">
    <property type="entry name" value="T4SS_TraD_DNA-bd"/>
</dbReference>
<organism evidence="7 8">
    <name type="scientific">Orientia tsutsugamushi str. Gilliam</name>
    <dbReference type="NCBI Taxonomy" id="1359184"/>
    <lineage>
        <taxon>Bacteria</taxon>
        <taxon>Pseudomonadati</taxon>
        <taxon>Pseudomonadota</taxon>
        <taxon>Alphaproteobacteria</taxon>
        <taxon>Rickettsiales</taxon>
        <taxon>Rickettsiaceae</taxon>
        <taxon>Rickettsieae</taxon>
        <taxon>Orientia</taxon>
    </lineage>
</organism>
<keyword evidence="5" id="KW-0472">Membrane</keyword>
<evidence type="ECO:0000259" key="6">
    <source>
        <dbReference type="Pfam" id="PF10412"/>
    </source>
</evidence>
<dbReference type="Pfam" id="PF10412">
    <property type="entry name" value="TrwB_AAD_bind"/>
    <property type="match status" value="1"/>
</dbReference>
<evidence type="ECO:0000256" key="3">
    <source>
        <dbReference type="ARBA" id="ARBA00022692"/>
    </source>
</evidence>
<dbReference type="EMBL" id="LANO01000048">
    <property type="protein sequence ID" value="KJV51347.1"/>
    <property type="molecule type" value="Genomic_DNA"/>
</dbReference>
<dbReference type="GO" id="GO:0005886">
    <property type="term" value="C:plasma membrane"/>
    <property type="evidence" value="ECO:0007669"/>
    <property type="project" value="UniProtKB-SubCell"/>
</dbReference>
<evidence type="ECO:0000256" key="1">
    <source>
        <dbReference type="ARBA" id="ARBA00004651"/>
    </source>
</evidence>
<dbReference type="PANTHER" id="PTHR37937:SF1">
    <property type="entry name" value="CONJUGATIVE TRANSFER: DNA TRANSPORT"/>
    <property type="match status" value="1"/>
</dbReference>
<evidence type="ECO:0000256" key="4">
    <source>
        <dbReference type="ARBA" id="ARBA00022989"/>
    </source>
</evidence>
<feature type="domain" description="Type IV secretion system coupling protein TraD DNA-binding" evidence="6">
    <location>
        <begin position="5"/>
        <end position="250"/>
    </location>
</feature>
<comment type="subcellular location">
    <subcellularLocation>
        <location evidence="1">Cell membrane</location>
        <topology evidence="1">Multi-pass membrane protein</topology>
    </subcellularLocation>
</comment>
<name>A0A0F3M775_ORITS</name>
<sequence>MKGCHILITGTTGTGKTNMLNELLPQIRLHKDRAIIVDTTGAFTDRFFDPKCDKLLNPFEKNSEQWLPWNDCFEAADFHDIASSFSNYTPKLDDFFAKNAELVLSEALKLYQDDKDIIKLIHTIIYSDNRQFAKAFRNTAVSGIISESALETSAGIQSTLGKNITSLQYLKPGGSFSIKEWFSIQMKLAGYLSQLTQIKELLLCPLISAWISIAIKALMCRNPNHDNKNMWFILDELPALQKVSSLPVALG</sequence>
<comment type="caution">
    <text evidence="7">The sequence shown here is derived from an EMBL/GenBank/DDBJ whole genome shotgun (WGS) entry which is preliminary data.</text>
</comment>
<reference evidence="7 8" key="1">
    <citation type="submission" date="2015-02" db="EMBL/GenBank/DDBJ databases">
        <title>Genome Sequencing of Rickettsiales.</title>
        <authorList>
            <person name="Daugherty S.C."/>
            <person name="Su Q."/>
            <person name="Abolude K."/>
            <person name="Beier-Sexton M."/>
            <person name="Carlyon J.A."/>
            <person name="Carter R."/>
            <person name="Day N.P."/>
            <person name="Dumler S.J."/>
            <person name="Dyachenko V."/>
            <person name="Godinez A."/>
            <person name="Kurtti T.J."/>
            <person name="Lichay M."/>
            <person name="Mullins K.E."/>
            <person name="Ott S."/>
            <person name="Pappas-Brown V."/>
            <person name="Paris D.H."/>
            <person name="Patel P."/>
            <person name="Richards A.L."/>
            <person name="Sadzewicz L."/>
            <person name="Sears K."/>
            <person name="Seidman D."/>
            <person name="Sengamalay N."/>
            <person name="Stenos J."/>
            <person name="Tallon L.J."/>
            <person name="Vincent G."/>
            <person name="Fraser C.M."/>
            <person name="Munderloh U."/>
            <person name="Dunning-Hotopp J.C."/>
        </authorList>
    </citation>
    <scope>NUCLEOTIDE SEQUENCE [LARGE SCALE GENOMIC DNA]</scope>
    <source>
        <strain evidence="7 8">Gilliam</strain>
    </source>
</reference>
<evidence type="ECO:0000256" key="2">
    <source>
        <dbReference type="ARBA" id="ARBA00022475"/>
    </source>
</evidence>
<dbReference type="PATRIC" id="fig|1359184.3.peg.2163"/>
<evidence type="ECO:0000313" key="7">
    <source>
        <dbReference type="EMBL" id="KJV51347.1"/>
    </source>
</evidence>